<evidence type="ECO:0000313" key="2">
    <source>
        <dbReference type="Proteomes" id="UP000036681"/>
    </source>
</evidence>
<accession>A0A9J2Q2Z9</accession>
<evidence type="ECO:0000313" key="3">
    <source>
        <dbReference type="WBParaSite" id="ALUE_0001588001-mRNA-1"/>
    </source>
</evidence>
<protein>
    <submittedName>
        <fullName evidence="3">DAD domain-containing protein</fullName>
    </submittedName>
</protein>
<reference evidence="3" key="1">
    <citation type="submission" date="2023-03" db="UniProtKB">
        <authorList>
            <consortium name="WormBaseParasite"/>
        </authorList>
    </citation>
    <scope>IDENTIFICATION</scope>
</reference>
<evidence type="ECO:0000256" key="1">
    <source>
        <dbReference type="SAM" id="MobiDB-lite"/>
    </source>
</evidence>
<sequence>MTDLRKAMMDKFDKMKARQQAAKENRNRRLNQEMCSLRGKKKKNGESSSKRLKKKIITNAEKKDDDMSSKKDRKYITNLMDDIFISSRGRKRKRHADEKCKKGKTKTITNPVG</sequence>
<feature type="compositionally biased region" description="Basic and acidic residues" evidence="1">
    <location>
        <begin position="60"/>
        <end position="70"/>
    </location>
</feature>
<dbReference type="AlphaFoldDB" id="A0A9J2Q2Z9"/>
<dbReference type="Proteomes" id="UP000036681">
    <property type="component" value="Unplaced"/>
</dbReference>
<dbReference type="WBParaSite" id="ALUE_0001588001-mRNA-1">
    <property type="protein sequence ID" value="ALUE_0001588001-mRNA-1"/>
    <property type="gene ID" value="ALUE_0001588001"/>
</dbReference>
<feature type="region of interest" description="Disordered" evidence="1">
    <location>
        <begin position="1"/>
        <end position="70"/>
    </location>
</feature>
<keyword evidence="2" id="KW-1185">Reference proteome</keyword>
<proteinExistence type="predicted"/>
<feature type="compositionally biased region" description="Basic and acidic residues" evidence="1">
    <location>
        <begin position="1"/>
        <end position="31"/>
    </location>
</feature>
<name>A0A9J2Q2Z9_ASCLU</name>
<feature type="region of interest" description="Disordered" evidence="1">
    <location>
        <begin position="87"/>
        <end position="113"/>
    </location>
</feature>
<organism evidence="2 3">
    <name type="scientific">Ascaris lumbricoides</name>
    <name type="common">Giant roundworm</name>
    <dbReference type="NCBI Taxonomy" id="6252"/>
    <lineage>
        <taxon>Eukaryota</taxon>
        <taxon>Metazoa</taxon>
        <taxon>Ecdysozoa</taxon>
        <taxon>Nematoda</taxon>
        <taxon>Chromadorea</taxon>
        <taxon>Rhabditida</taxon>
        <taxon>Spirurina</taxon>
        <taxon>Ascaridomorpha</taxon>
        <taxon>Ascaridoidea</taxon>
        <taxon>Ascarididae</taxon>
        <taxon>Ascaris</taxon>
    </lineage>
</organism>